<name>A0A6G9YE58_9NOCA</name>
<dbReference type="KEGG" id="nah:F5544_17300"/>
<dbReference type="Proteomes" id="UP000503540">
    <property type="component" value="Chromosome"/>
</dbReference>
<dbReference type="EMBL" id="CP046172">
    <property type="protein sequence ID" value="QIS11336.1"/>
    <property type="molecule type" value="Genomic_DNA"/>
</dbReference>
<evidence type="ECO:0000313" key="2">
    <source>
        <dbReference type="EMBL" id="QIS11336.1"/>
    </source>
</evidence>
<dbReference type="Pfam" id="PF17240">
    <property type="entry name" value="DUF5313"/>
    <property type="match status" value="1"/>
</dbReference>
<protein>
    <recommendedName>
        <fullName evidence="4">DUF5313 domain-containing protein</fullName>
    </recommendedName>
</protein>
<reference evidence="2 3" key="1">
    <citation type="journal article" date="2019" name="ACS Chem. Biol.">
        <title>Identification and Mobilization of a Cryptic Antibiotic Biosynthesis Gene Locus from a Human-Pathogenic Nocardia Isolate.</title>
        <authorList>
            <person name="Herisse M."/>
            <person name="Ishida K."/>
            <person name="Porter J.L."/>
            <person name="Howden B."/>
            <person name="Hertweck C."/>
            <person name="Stinear T.P."/>
            <person name="Pidot S.J."/>
        </authorList>
    </citation>
    <scope>NUCLEOTIDE SEQUENCE [LARGE SCALE GENOMIC DNA]</scope>
    <source>
        <strain evidence="2 3">AUSMDU00012717</strain>
    </source>
</reference>
<dbReference type="RefSeq" id="WP_167474172.1">
    <property type="nucleotide sequence ID" value="NZ_CP046172.1"/>
</dbReference>
<feature type="transmembrane region" description="Helical" evidence="1">
    <location>
        <begin position="76"/>
        <end position="99"/>
    </location>
</feature>
<keyword evidence="1" id="KW-1133">Transmembrane helix</keyword>
<accession>A0A6G9YE58</accession>
<proteinExistence type="predicted"/>
<keyword evidence="1" id="KW-0472">Membrane</keyword>
<evidence type="ECO:0008006" key="4">
    <source>
        <dbReference type="Google" id="ProtNLM"/>
    </source>
</evidence>
<gene>
    <name evidence="2" type="ORF">F5544_17300</name>
</gene>
<keyword evidence="1" id="KW-0812">Transmembrane</keyword>
<feature type="transmembrane region" description="Helical" evidence="1">
    <location>
        <begin position="52"/>
        <end position="70"/>
    </location>
</feature>
<sequence>MRTAARRDEENGESATPSIAQRIRYACGGTLPPSMSDWVIDDLTGPGAARRYLLRILIPIIPPLCLFLLIPGPLWMGLAMMALLYLPLIYFTVALMYVYRRHRLAKHGLDPALADVRERDRAAAERAAYERRHGRG</sequence>
<keyword evidence="3" id="KW-1185">Reference proteome</keyword>
<dbReference type="InterPro" id="IPR035197">
    <property type="entry name" value="DUF5313"/>
</dbReference>
<dbReference type="AlphaFoldDB" id="A0A6G9YE58"/>
<evidence type="ECO:0000256" key="1">
    <source>
        <dbReference type="SAM" id="Phobius"/>
    </source>
</evidence>
<evidence type="ECO:0000313" key="3">
    <source>
        <dbReference type="Proteomes" id="UP000503540"/>
    </source>
</evidence>
<organism evidence="2 3">
    <name type="scientific">Nocardia arthritidis</name>
    <dbReference type="NCBI Taxonomy" id="228602"/>
    <lineage>
        <taxon>Bacteria</taxon>
        <taxon>Bacillati</taxon>
        <taxon>Actinomycetota</taxon>
        <taxon>Actinomycetes</taxon>
        <taxon>Mycobacteriales</taxon>
        <taxon>Nocardiaceae</taxon>
        <taxon>Nocardia</taxon>
    </lineage>
</organism>